<dbReference type="Proteomes" id="UP000199666">
    <property type="component" value="Unassembled WGS sequence"/>
</dbReference>
<dbReference type="AlphaFoldDB" id="A0A1I2VPY5"/>
<sequence length="161" mass="18555">MRKFALKVIDFFYPPFRRWFSLHTFRYLASGGITVSTGIVGYFIIFNYILHQQDVKIGDYLITAHIAALFIESGFTFAVGFMLNKYLVFTQSTLVGRIQLFRYATVYGTNILLNYALMKILVEGFQFFPSVAKALITIVLAISSYFSQKYFSFKVKKPKTP</sequence>
<reference evidence="7 8" key="1">
    <citation type="submission" date="2016-10" db="EMBL/GenBank/DDBJ databases">
        <authorList>
            <person name="de Groot N.N."/>
        </authorList>
    </citation>
    <scope>NUCLEOTIDE SEQUENCE [LARGE SCALE GENOMIC DNA]</scope>
    <source>
        <strain evidence="7 8">DSM 18684</strain>
    </source>
</reference>
<dbReference type="GO" id="GO:0000271">
    <property type="term" value="P:polysaccharide biosynthetic process"/>
    <property type="evidence" value="ECO:0007669"/>
    <property type="project" value="InterPro"/>
</dbReference>
<feature type="transmembrane region" description="Helical" evidence="5">
    <location>
        <begin position="100"/>
        <end position="121"/>
    </location>
</feature>
<keyword evidence="2 5" id="KW-0812">Transmembrane</keyword>
<keyword evidence="3 5" id="KW-1133">Transmembrane helix</keyword>
<feature type="transmembrane region" description="Helical" evidence="5">
    <location>
        <begin position="127"/>
        <end position="147"/>
    </location>
</feature>
<evidence type="ECO:0000313" key="7">
    <source>
        <dbReference type="EMBL" id="SFG91298.1"/>
    </source>
</evidence>
<evidence type="ECO:0000256" key="1">
    <source>
        <dbReference type="ARBA" id="ARBA00004141"/>
    </source>
</evidence>
<evidence type="ECO:0000256" key="4">
    <source>
        <dbReference type="ARBA" id="ARBA00023136"/>
    </source>
</evidence>
<feature type="transmembrane region" description="Helical" evidence="5">
    <location>
        <begin position="27"/>
        <end position="50"/>
    </location>
</feature>
<dbReference type="RefSeq" id="WP_090992694.1">
    <property type="nucleotide sequence ID" value="NZ_FOPP01000003.1"/>
</dbReference>
<keyword evidence="4 5" id="KW-0472">Membrane</keyword>
<dbReference type="GO" id="GO:0016020">
    <property type="term" value="C:membrane"/>
    <property type="evidence" value="ECO:0007669"/>
    <property type="project" value="UniProtKB-SubCell"/>
</dbReference>
<keyword evidence="8" id="KW-1185">Reference proteome</keyword>
<dbReference type="STRING" id="414048.SAMN04489864_103180"/>
<dbReference type="OrthoDB" id="771485at2"/>
<dbReference type="InterPro" id="IPR007267">
    <property type="entry name" value="GtrA_DPMS_TM"/>
</dbReference>
<evidence type="ECO:0000256" key="3">
    <source>
        <dbReference type="ARBA" id="ARBA00022989"/>
    </source>
</evidence>
<organism evidence="7 8">
    <name type="scientific">Pedobacter insulae</name>
    <dbReference type="NCBI Taxonomy" id="414048"/>
    <lineage>
        <taxon>Bacteria</taxon>
        <taxon>Pseudomonadati</taxon>
        <taxon>Bacteroidota</taxon>
        <taxon>Sphingobacteriia</taxon>
        <taxon>Sphingobacteriales</taxon>
        <taxon>Sphingobacteriaceae</taxon>
        <taxon>Pedobacter</taxon>
    </lineage>
</organism>
<dbReference type="EMBL" id="FOPP01000003">
    <property type="protein sequence ID" value="SFG91298.1"/>
    <property type="molecule type" value="Genomic_DNA"/>
</dbReference>
<evidence type="ECO:0000256" key="2">
    <source>
        <dbReference type="ARBA" id="ARBA00022692"/>
    </source>
</evidence>
<comment type="subcellular location">
    <subcellularLocation>
        <location evidence="1">Membrane</location>
        <topology evidence="1">Multi-pass membrane protein</topology>
    </subcellularLocation>
</comment>
<feature type="domain" description="GtrA/DPMS transmembrane" evidence="6">
    <location>
        <begin position="26"/>
        <end position="153"/>
    </location>
</feature>
<gene>
    <name evidence="7" type="ORF">SAMN04489864_103180</name>
</gene>
<dbReference type="Pfam" id="PF04138">
    <property type="entry name" value="GtrA_DPMS_TM"/>
    <property type="match status" value="1"/>
</dbReference>
<accession>A0A1I2VPY5</accession>
<proteinExistence type="predicted"/>
<name>A0A1I2VPY5_9SPHI</name>
<evidence type="ECO:0000256" key="5">
    <source>
        <dbReference type="SAM" id="Phobius"/>
    </source>
</evidence>
<evidence type="ECO:0000259" key="6">
    <source>
        <dbReference type="Pfam" id="PF04138"/>
    </source>
</evidence>
<protein>
    <submittedName>
        <fullName evidence="7">GtrA-like protein</fullName>
    </submittedName>
</protein>
<feature type="transmembrane region" description="Helical" evidence="5">
    <location>
        <begin position="62"/>
        <end position="88"/>
    </location>
</feature>
<evidence type="ECO:0000313" key="8">
    <source>
        <dbReference type="Proteomes" id="UP000199666"/>
    </source>
</evidence>